<comment type="caution">
    <text evidence="8">The sequence shown here is derived from an EMBL/GenBank/DDBJ whole genome shotgun (WGS) entry which is preliminary data.</text>
</comment>
<dbReference type="Gene3D" id="1.10.12.10">
    <property type="entry name" value="Lyase 2-enoyl-coa Hydratase, Chain A, domain 2"/>
    <property type="match status" value="1"/>
</dbReference>
<dbReference type="Pfam" id="PF00378">
    <property type="entry name" value="ECH_1"/>
    <property type="match status" value="1"/>
</dbReference>
<dbReference type="Proteomes" id="UP000239649">
    <property type="component" value="Unassembled WGS sequence"/>
</dbReference>
<gene>
    <name evidence="8" type="primary">g578</name>
    <name evidence="8" type="ORF">C2E20_0578</name>
</gene>
<dbReference type="InterPro" id="IPR014748">
    <property type="entry name" value="Enoyl-CoA_hydra_C"/>
</dbReference>
<evidence type="ECO:0000256" key="6">
    <source>
        <dbReference type="ARBA" id="ARBA00073937"/>
    </source>
</evidence>
<dbReference type="InterPro" id="IPR001753">
    <property type="entry name" value="Enoyl-CoA_hydra/iso"/>
</dbReference>
<dbReference type="PANTHER" id="PTHR11941:SF54">
    <property type="entry name" value="ENOYL-COA HYDRATASE, MITOCHONDRIAL"/>
    <property type="match status" value="1"/>
</dbReference>
<dbReference type="GO" id="GO:0006635">
    <property type="term" value="P:fatty acid beta-oxidation"/>
    <property type="evidence" value="ECO:0007669"/>
    <property type="project" value="TreeGrafter"/>
</dbReference>
<keyword evidence="9" id="KW-1185">Reference proteome</keyword>
<protein>
    <recommendedName>
        <fullName evidence="6">Probable enoyl-CoA hydratase, mitochondrial</fullName>
        <ecNumber evidence="2">4.2.1.17</ecNumber>
    </recommendedName>
</protein>
<evidence type="ECO:0000313" key="8">
    <source>
        <dbReference type="EMBL" id="PSC76463.1"/>
    </source>
</evidence>
<dbReference type="FunFam" id="1.10.12.10:FF:000001">
    <property type="entry name" value="Probable enoyl-CoA hydratase, mitochondrial"/>
    <property type="match status" value="1"/>
</dbReference>
<keyword evidence="4" id="KW-0443">Lipid metabolism</keyword>
<organism evidence="8 9">
    <name type="scientific">Micractinium conductrix</name>
    <dbReference type="NCBI Taxonomy" id="554055"/>
    <lineage>
        <taxon>Eukaryota</taxon>
        <taxon>Viridiplantae</taxon>
        <taxon>Chlorophyta</taxon>
        <taxon>core chlorophytes</taxon>
        <taxon>Trebouxiophyceae</taxon>
        <taxon>Chlorellales</taxon>
        <taxon>Chlorellaceae</taxon>
        <taxon>Chlorella clade</taxon>
        <taxon>Micractinium</taxon>
    </lineage>
</organism>
<evidence type="ECO:0000313" key="9">
    <source>
        <dbReference type="Proteomes" id="UP000239649"/>
    </source>
</evidence>
<dbReference type="GO" id="GO:0004300">
    <property type="term" value="F:enoyl-CoA hydratase activity"/>
    <property type="evidence" value="ECO:0007669"/>
    <property type="project" value="UniProtKB-EC"/>
</dbReference>
<accession>A0A2P6VQT7</accession>
<dbReference type="AlphaFoldDB" id="A0A2P6VQT7"/>
<evidence type="ECO:0000256" key="4">
    <source>
        <dbReference type="ARBA" id="ARBA00023098"/>
    </source>
</evidence>
<keyword evidence="5" id="KW-0456">Lyase</keyword>
<reference evidence="8 9" key="1">
    <citation type="journal article" date="2018" name="Plant J.">
        <title>Genome sequences of Chlorella sorokiniana UTEX 1602 and Micractinium conductrix SAG 241.80: implications to maltose excretion by a green alga.</title>
        <authorList>
            <person name="Arriola M.B."/>
            <person name="Velmurugan N."/>
            <person name="Zhang Y."/>
            <person name="Plunkett M.H."/>
            <person name="Hondzo H."/>
            <person name="Barney B.M."/>
        </authorList>
    </citation>
    <scope>NUCLEOTIDE SEQUENCE [LARGE SCALE GENOMIC DNA]</scope>
    <source>
        <strain evidence="8 9">SAG 241.80</strain>
    </source>
</reference>
<dbReference type="InterPro" id="IPR029045">
    <property type="entry name" value="ClpP/crotonase-like_dom_sf"/>
</dbReference>
<dbReference type="Gene3D" id="3.90.226.10">
    <property type="entry name" value="2-enoyl-CoA Hydratase, Chain A, domain 1"/>
    <property type="match status" value="1"/>
</dbReference>
<dbReference type="EMBL" id="LHPF02000001">
    <property type="protein sequence ID" value="PSC76463.1"/>
    <property type="molecule type" value="Genomic_DNA"/>
</dbReference>
<dbReference type="EC" id="4.2.1.17" evidence="2"/>
<dbReference type="FunFam" id="3.90.226.10:FF:000019">
    <property type="entry name" value="Enoyl-CoA hydratase, mitochondrial"/>
    <property type="match status" value="1"/>
</dbReference>
<evidence type="ECO:0000256" key="1">
    <source>
        <dbReference type="ARBA" id="ARBA00005254"/>
    </source>
</evidence>
<keyword evidence="3" id="KW-0276">Fatty acid metabolism</keyword>
<dbReference type="OrthoDB" id="2139957at2759"/>
<dbReference type="STRING" id="554055.A0A2P6VQT7"/>
<evidence type="ECO:0000256" key="2">
    <source>
        <dbReference type="ARBA" id="ARBA00012076"/>
    </source>
</evidence>
<dbReference type="PANTHER" id="PTHR11941">
    <property type="entry name" value="ENOYL-COA HYDRATASE-RELATED"/>
    <property type="match status" value="1"/>
</dbReference>
<comment type="similarity">
    <text evidence="1 7">Belongs to the enoyl-CoA hydratase/isomerase family.</text>
</comment>
<evidence type="ECO:0000256" key="7">
    <source>
        <dbReference type="RuleBase" id="RU003707"/>
    </source>
</evidence>
<sequence length="336" mass="35121">MAAAAGFRGLQTLAVFLGRGIPGVSFSVVGQALAGAARAPTPGSAAAAGAAAATLLPLRAAFTTSAAADESWQSMRQSFTSIRAEVDDAGVAVLTIDRPQALNALNATVMQEVVSACLFLDRNHPTAKVIILTGAGDKAFAAGVDIKEMAAVGYAEAYTSSMLNGWETLRSVRKPLIAAVNGYALGGGCELAMMCDIILASDKAQFGQPEITLGVIPGMGGTQRLARAVGKSRAMEMVLTGARVNATEAVRMGLASRVLPAAELLDEARKLAGRIAEMSAPVVAKAKECVLVAQEQGLNEGLRFEKREFWSCFALSDQKEGMSAFVQKRKPEFKHM</sequence>
<evidence type="ECO:0000256" key="3">
    <source>
        <dbReference type="ARBA" id="ARBA00022832"/>
    </source>
</evidence>
<name>A0A2P6VQT7_9CHLO</name>
<dbReference type="SUPFAM" id="SSF52096">
    <property type="entry name" value="ClpP/crotonase"/>
    <property type="match status" value="1"/>
</dbReference>
<dbReference type="CDD" id="cd06558">
    <property type="entry name" value="crotonase-like"/>
    <property type="match status" value="1"/>
</dbReference>
<evidence type="ECO:0000256" key="5">
    <source>
        <dbReference type="ARBA" id="ARBA00023239"/>
    </source>
</evidence>
<proteinExistence type="inferred from homology"/>
<dbReference type="InterPro" id="IPR018376">
    <property type="entry name" value="Enoyl-CoA_hyd/isom_CS"/>
</dbReference>
<dbReference type="PROSITE" id="PS00166">
    <property type="entry name" value="ENOYL_COA_HYDRATASE"/>
    <property type="match status" value="1"/>
</dbReference>